<keyword evidence="1" id="KW-0963">Cytoplasm</keyword>
<sequence length="66" mass="7547">MCKEATEKCRNDKEIATFIRKEFEKKFNGNWNCIVGSNFSSSVTAAPKDYIKFSVDNETVTLFRAS</sequence>
<keyword evidence="1" id="KW-0206">Cytoskeleton</keyword>
<dbReference type="SUPFAM" id="SSF54648">
    <property type="entry name" value="DLC"/>
    <property type="match status" value="1"/>
</dbReference>
<dbReference type="GO" id="GO:0007017">
    <property type="term" value="P:microtubule-based process"/>
    <property type="evidence" value="ECO:0007669"/>
    <property type="project" value="InterPro"/>
</dbReference>
<evidence type="ECO:0000313" key="2">
    <source>
        <dbReference type="Proteomes" id="UP000887574"/>
    </source>
</evidence>
<dbReference type="WBParaSite" id="jg19764">
    <property type="protein sequence ID" value="jg19764"/>
    <property type="gene ID" value="jg19764"/>
</dbReference>
<dbReference type="PANTHER" id="PTHR11886">
    <property type="entry name" value="DYNEIN LIGHT CHAIN"/>
    <property type="match status" value="1"/>
</dbReference>
<name>A0A915DGY4_9BILA</name>
<accession>A0A915DGY4</accession>
<dbReference type="Proteomes" id="UP000887574">
    <property type="component" value="Unplaced"/>
</dbReference>
<keyword evidence="1" id="KW-0243">Dynein</keyword>
<keyword evidence="1" id="KW-0493">Microtubule</keyword>
<evidence type="ECO:0000313" key="3">
    <source>
        <dbReference type="WBParaSite" id="jg19764"/>
    </source>
</evidence>
<dbReference type="InterPro" id="IPR001372">
    <property type="entry name" value="Dynein_light_chain_typ-1/2"/>
</dbReference>
<dbReference type="GO" id="GO:0045505">
    <property type="term" value="F:dynein intermediate chain binding"/>
    <property type="evidence" value="ECO:0007669"/>
    <property type="project" value="TreeGrafter"/>
</dbReference>
<dbReference type="PANTHER" id="PTHR11886:SF35">
    <property type="entry name" value="DYNEIN LIGHT CHAIN"/>
    <property type="match status" value="1"/>
</dbReference>
<comment type="similarity">
    <text evidence="1">Belongs to the dynein light chain family.</text>
</comment>
<dbReference type="Pfam" id="PF01221">
    <property type="entry name" value="Dynein_light"/>
    <property type="match status" value="1"/>
</dbReference>
<keyword evidence="1" id="KW-0505">Motor protein</keyword>
<dbReference type="AlphaFoldDB" id="A0A915DGY4"/>
<dbReference type="SMART" id="SM01375">
    <property type="entry name" value="Dynein_light"/>
    <property type="match status" value="1"/>
</dbReference>
<proteinExistence type="inferred from homology"/>
<dbReference type="GO" id="GO:0005868">
    <property type="term" value="C:cytoplasmic dynein complex"/>
    <property type="evidence" value="ECO:0007669"/>
    <property type="project" value="TreeGrafter"/>
</dbReference>
<dbReference type="CDD" id="cd21450">
    <property type="entry name" value="DLC-like_DYNLL1-like"/>
    <property type="match status" value="1"/>
</dbReference>
<reference evidence="3" key="1">
    <citation type="submission" date="2022-11" db="UniProtKB">
        <authorList>
            <consortium name="WormBaseParasite"/>
        </authorList>
    </citation>
    <scope>IDENTIFICATION</scope>
</reference>
<evidence type="ECO:0000256" key="1">
    <source>
        <dbReference type="RuleBase" id="RU365010"/>
    </source>
</evidence>
<comment type="subcellular location">
    <subcellularLocation>
        <location evidence="1">Cytoplasm</location>
        <location evidence="1">Cytoskeleton</location>
    </subcellularLocation>
</comment>
<keyword evidence="2" id="KW-1185">Reference proteome</keyword>
<organism evidence="2 3">
    <name type="scientific">Ditylenchus dipsaci</name>
    <dbReference type="NCBI Taxonomy" id="166011"/>
    <lineage>
        <taxon>Eukaryota</taxon>
        <taxon>Metazoa</taxon>
        <taxon>Ecdysozoa</taxon>
        <taxon>Nematoda</taxon>
        <taxon>Chromadorea</taxon>
        <taxon>Rhabditida</taxon>
        <taxon>Tylenchina</taxon>
        <taxon>Tylenchomorpha</taxon>
        <taxon>Sphaerularioidea</taxon>
        <taxon>Anguinidae</taxon>
        <taxon>Anguininae</taxon>
        <taxon>Ditylenchus</taxon>
    </lineage>
</organism>
<dbReference type="InterPro" id="IPR037177">
    <property type="entry name" value="DLC_sf"/>
</dbReference>
<dbReference type="GO" id="GO:0005874">
    <property type="term" value="C:microtubule"/>
    <property type="evidence" value="ECO:0007669"/>
    <property type="project" value="UniProtKB-KW"/>
</dbReference>
<protein>
    <recommendedName>
        <fullName evidence="1">Dynein light chain</fullName>
    </recommendedName>
</protein>
<dbReference type="Gene3D" id="3.30.740.10">
    <property type="entry name" value="Protein Inhibitor Of Neuronal Nitric Oxide Synthase"/>
    <property type="match status" value="1"/>
</dbReference>